<evidence type="ECO:0000313" key="2">
    <source>
        <dbReference type="Proteomes" id="UP000053424"/>
    </source>
</evidence>
<organism evidence="1 2">
    <name type="scientific">Hebeloma cylindrosporum</name>
    <dbReference type="NCBI Taxonomy" id="76867"/>
    <lineage>
        <taxon>Eukaryota</taxon>
        <taxon>Fungi</taxon>
        <taxon>Dikarya</taxon>
        <taxon>Basidiomycota</taxon>
        <taxon>Agaricomycotina</taxon>
        <taxon>Agaricomycetes</taxon>
        <taxon>Agaricomycetidae</taxon>
        <taxon>Agaricales</taxon>
        <taxon>Agaricineae</taxon>
        <taxon>Hymenogastraceae</taxon>
        <taxon>Hebeloma</taxon>
    </lineage>
</organism>
<accession>A0A0C2YCE5</accession>
<reference evidence="2" key="2">
    <citation type="submission" date="2015-01" db="EMBL/GenBank/DDBJ databases">
        <title>Evolutionary Origins and Diversification of the Mycorrhizal Mutualists.</title>
        <authorList>
            <consortium name="DOE Joint Genome Institute"/>
            <consortium name="Mycorrhizal Genomics Consortium"/>
            <person name="Kohler A."/>
            <person name="Kuo A."/>
            <person name="Nagy L.G."/>
            <person name="Floudas D."/>
            <person name="Copeland A."/>
            <person name="Barry K.W."/>
            <person name="Cichocki N."/>
            <person name="Veneault-Fourrey C."/>
            <person name="LaButti K."/>
            <person name="Lindquist E.A."/>
            <person name="Lipzen A."/>
            <person name="Lundell T."/>
            <person name="Morin E."/>
            <person name="Murat C."/>
            <person name="Riley R."/>
            <person name="Ohm R."/>
            <person name="Sun H."/>
            <person name="Tunlid A."/>
            <person name="Henrissat B."/>
            <person name="Grigoriev I.V."/>
            <person name="Hibbett D.S."/>
            <person name="Martin F."/>
        </authorList>
    </citation>
    <scope>NUCLEOTIDE SEQUENCE [LARGE SCALE GENOMIC DNA]</scope>
    <source>
        <strain evidence="2">h7</strain>
    </source>
</reference>
<dbReference type="Proteomes" id="UP000053424">
    <property type="component" value="Unassembled WGS sequence"/>
</dbReference>
<evidence type="ECO:0000313" key="1">
    <source>
        <dbReference type="EMBL" id="KIM38647.1"/>
    </source>
</evidence>
<reference evidence="1 2" key="1">
    <citation type="submission" date="2014-04" db="EMBL/GenBank/DDBJ databases">
        <authorList>
            <consortium name="DOE Joint Genome Institute"/>
            <person name="Kuo A."/>
            <person name="Gay G."/>
            <person name="Dore J."/>
            <person name="Kohler A."/>
            <person name="Nagy L.G."/>
            <person name="Floudas D."/>
            <person name="Copeland A."/>
            <person name="Barry K.W."/>
            <person name="Cichocki N."/>
            <person name="Veneault-Fourrey C."/>
            <person name="LaButti K."/>
            <person name="Lindquist E.A."/>
            <person name="Lipzen A."/>
            <person name="Lundell T."/>
            <person name="Morin E."/>
            <person name="Murat C."/>
            <person name="Sun H."/>
            <person name="Tunlid A."/>
            <person name="Henrissat B."/>
            <person name="Grigoriev I.V."/>
            <person name="Hibbett D.S."/>
            <person name="Martin F."/>
            <person name="Nordberg H.P."/>
            <person name="Cantor M.N."/>
            <person name="Hua S.X."/>
        </authorList>
    </citation>
    <scope>NUCLEOTIDE SEQUENCE [LARGE SCALE GENOMIC DNA]</scope>
    <source>
        <strain evidence="2">h7</strain>
    </source>
</reference>
<keyword evidence="2" id="KW-1185">Reference proteome</keyword>
<gene>
    <name evidence="1" type="ORF">M413DRAFT_240134</name>
</gene>
<sequence>MFVWSGGVLPLRSQALGVYFRREATWRPGMLTTDERNILAWIMSGMVSTRSSTFQCPGSTHHLLPRIRYISFFSCCWRLFK</sequence>
<proteinExistence type="predicted"/>
<dbReference type="EMBL" id="KN831789">
    <property type="protein sequence ID" value="KIM38647.1"/>
    <property type="molecule type" value="Genomic_DNA"/>
</dbReference>
<name>A0A0C2YCE5_HEBCY</name>
<protein>
    <submittedName>
        <fullName evidence="1">Uncharacterized protein</fullName>
    </submittedName>
</protein>
<dbReference type="HOGENOM" id="CLU_2574142_0_0_1"/>
<dbReference type="AlphaFoldDB" id="A0A0C2YCE5"/>